<reference evidence="3" key="1">
    <citation type="submission" date="2015-09" db="EMBL/GenBank/DDBJ databases">
        <authorList>
            <person name="Sai Rama Sridatta P."/>
        </authorList>
    </citation>
    <scope>NUCLEOTIDE SEQUENCE [LARGE SCALE GENOMIC DNA]</scope>
</reference>
<gene>
    <name evidence="2 4" type="primary">cenpp</name>
</gene>
<feature type="coiled-coil region" evidence="1">
    <location>
        <begin position="62"/>
        <end position="89"/>
    </location>
</feature>
<feature type="coiled-coil region" evidence="1">
    <location>
        <begin position="6"/>
        <end position="33"/>
    </location>
</feature>
<dbReference type="KEGG" id="lcf:108889783"/>
<dbReference type="GO" id="GO:0005634">
    <property type="term" value="C:nucleus"/>
    <property type="evidence" value="ECO:0007669"/>
    <property type="project" value="TreeGrafter"/>
</dbReference>
<dbReference type="PANTHER" id="PTHR28577">
    <property type="entry name" value="CENTROMERE PROTEIN P"/>
    <property type="match status" value="1"/>
</dbReference>
<reference evidence="2" key="3">
    <citation type="submission" date="2025-05" db="UniProtKB">
        <authorList>
            <consortium name="Ensembl"/>
        </authorList>
    </citation>
    <scope>IDENTIFICATION</scope>
</reference>
<dbReference type="Proteomes" id="UP000314980">
    <property type="component" value="Unassembled WGS sequence"/>
</dbReference>
<dbReference type="Proteomes" id="UP000694890">
    <property type="component" value="Linkage group LG12"/>
</dbReference>
<name>A0A4W6CDM4_LATCA</name>
<dbReference type="InterPro" id="IPR027801">
    <property type="entry name" value="CENP-P"/>
</dbReference>
<dbReference type="InParanoid" id="A0A4W6CDM4"/>
<dbReference type="GO" id="GO:0000775">
    <property type="term" value="C:chromosome, centromeric region"/>
    <property type="evidence" value="ECO:0007669"/>
    <property type="project" value="InterPro"/>
</dbReference>
<sequence length="296" mass="33414">MEEKVSEENTEEVKMLEAQISHLQAEVAALQRQQRENHKDMTFNFQGHMQDALSYMCGERPVGGKEKVVSRLKEEVEELEDDLKRQTQMNGISLNSCTTKTLQRSSRKLVQQVYVSGRCSELVFQVEFQLSEVKEGQRSERTISDLNVVMDASDLQNFSSFLSGVEESKNLLLFFRTLRTFSDRCDDRSRTFQHFQEKYPSIVSLPGGCRSEVMTLNHPKLPGCVLFVHWSVKVSREGGVTPKINLLTKIPEKALQLFPSQAVGGAAEAFHSLLRILGPEAALESVIRAVSLSQDT</sequence>
<dbReference type="Pfam" id="PF13096">
    <property type="entry name" value="CENP-P"/>
    <property type="match status" value="1"/>
</dbReference>
<dbReference type="GeneTree" id="ENSGT00390000011897"/>
<dbReference type="OrthoDB" id="5976950at2759"/>
<dbReference type="GeneID" id="108889783"/>
<accession>A0A4W6CDM4</accession>
<dbReference type="RefSeq" id="XP_018541928.1">
    <property type="nucleotide sequence ID" value="XM_018686412.2"/>
</dbReference>
<dbReference type="CTD" id="401541"/>
<keyword evidence="1" id="KW-0175">Coiled coil</keyword>
<dbReference type="AlphaFoldDB" id="A0A4W6CDM4"/>
<evidence type="ECO:0000313" key="4">
    <source>
        <dbReference type="RefSeq" id="XP_018541928.1"/>
    </source>
</evidence>
<organism evidence="2 3">
    <name type="scientific">Lates calcarifer</name>
    <name type="common">Barramundi</name>
    <name type="synonym">Holocentrus calcarifer</name>
    <dbReference type="NCBI Taxonomy" id="8187"/>
    <lineage>
        <taxon>Eukaryota</taxon>
        <taxon>Metazoa</taxon>
        <taxon>Chordata</taxon>
        <taxon>Craniata</taxon>
        <taxon>Vertebrata</taxon>
        <taxon>Euteleostomi</taxon>
        <taxon>Actinopterygii</taxon>
        <taxon>Neopterygii</taxon>
        <taxon>Teleostei</taxon>
        <taxon>Neoteleostei</taxon>
        <taxon>Acanthomorphata</taxon>
        <taxon>Carangaria</taxon>
        <taxon>Carangaria incertae sedis</taxon>
        <taxon>Centropomidae</taxon>
        <taxon>Lates</taxon>
    </lineage>
</organism>
<reference evidence="4" key="2">
    <citation type="submission" date="2025-04" db="UniProtKB">
        <authorList>
            <consortium name="RefSeq"/>
        </authorList>
    </citation>
    <scope>IDENTIFICATION</scope>
    <source>
        <tissue evidence="4">Brain</tissue>
    </source>
</reference>
<evidence type="ECO:0000313" key="3">
    <source>
        <dbReference type="Proteomes" id="UP000314980"/>
    </source>
</evidence>
<dbReference type="Ensembl" id="ENSLCAT00010009636.1">
    <property type="protein sequence ID" value="ENSLCAP00010009421.1"/>
    <property type="gene ID" value="ENSLCAG00010004520.1"/>
</dbReference>
<dbReference type="PANTHER" id="PTHR28577:SF1">
    <property type="entry name" value="CENTROMERE PROTEIN P"/>
    <property type="match status" value="1"/>
</dbReference>
<dbReference type="GO" id="GO:0034080">
    <property type="term" value="P:CENP-A containing chromatin assembly"/>
    <property type="evidence" value="ECO:0007669"/>
    <property type="project" value="InterPro"/>
</dbReference>
<evidence type="ECO:0000256" key="1">
    <source>
        <dbReference type="SAM" id="Coils"/>
    </source>
</evidence>
<evidence type="ECO:0000313" key="2">
    <source>
        <dbReference type="Ensembl" id="ENSLCAP00010009421.1"/>
    </source>
</evidence>
<keyword evidence="3" id="KW-1185">Reference proteome</keyword>
<protein>
    <submittedName>
        <fullName evidence="4">Centromere protein P</fullName>
    </submittedName>
</protein>
<dbReference type="STRING" id="8187.ENSLCAP00010009421"/>
<proteinExistence type="predicted"/>